<proteinExistence type="predicted"/>
<gene>
    <name evidence="1" type="ORF">OD459_06915</name>
</gene>
<organism evidence="1 2">
    <name type="scientific">Cytobacillus firmus</name>
    <name type="common">Bacillus firmus</name>
    <dbReference type="NCBI Taxonomy" id="1399"/>
    <lineage>
        <taxon>Bacteria</taxon>
        <taxon>Bacillati</taxon>
        <taxon>Bacillota</taxon>
        <taxon>Bacilli</taxon>
        <taxon>Bacillales</taxon>
        <taxon>Bacillaceae</taxon>
        <taxon>Cytobacillus</taxon>
    </lineage>
</organism>
<sequence length="102" mass="12109">MKKEFNLQLDAHMELLQGIAYKSINGIKINEILELRNICKEDNYQYFNRIKLLYIIFLGRLGLEYDINQGIEKALFNYINYIIHILPVEKMECEGQININIL</sequence>
<dbReference type="AlphaFoldDB" id="A0AA46SKR7"/>
<name>A0AA46SKR7_CYTFI</name>
<dbReference type="Proteomes" id="UP001163104">
    <property type="component" value="Chromosome"/>
</dbReference>
<evidence type="ECO:0000313" key="1">
    <source>
        <dbReference type="EMBL" id="UYG96755.1"/>
    </source>
</evidence>
<dbReference type="RefSeq" id="WP_263599795.1">
    <property type="nucleotide sequence ID" value="NZ_CP107027.1"/>
</dbReference>
<accession>A0AA46SKR7</accession>
<evidence type="ECO:0000313" key="2">
    <source>
        <dbReference type="Proteomes" id="UP001163104"/>
    </source>
</evidence>
<protein>
    <submittedName>
        <fullName evidence="1">Uncharacterized protein</fullName>
    </submittedName>
</protein>
<dbReference type="EMBL" id="CP107027">
    <property type="protein sequence ID" value="UYG96755.1"/>
    <property type="molecule type" value="Genomic_DNA"/>
</dbReference>
<reference evidence="1" key="1">
    <citation type="submission" date="2022-10" db="EMBL/GenBank/DDBJ databases">
        <title>Mechanism of multi-heavy metal repair in Cytobacillus Firmus M7.</title>
        <authorList>
            <person name="Li X."/>
            <person name="Yu C."/>
        </authorList>
    </citation>
    <scope>NUCLEOTIDE SEQUENCE</scope>
    <source>
        <strain evidence="1">M7</strain>
    </source>
</reference>